<organism evidence="1 2">
    <name type="scientific">Opisthorchis viverrini</name>
    <name type="common">Southeast Asian liver fluke</name>
    <dbReference type="NCBI Taxonomy" id="6198"/>
    <lineage>
        <taxon>Eukaryota</taxon>
        <taxon>Metazoa</taxon>
        <taxon>Spiralia</taxon>
        <taxon>Lophotrochozoa</taxon>
        <taxon>Platyhelminthes</taxon>
        <taxon>Trematoda</taxon>
        <taxon>Digenea</taxon>
        <taxon>Opisthorchiida</taxon>
        <taxon>Opisthorchiata</taxon>
        <taxon>Opisthorchiidae</taxon>
        <taxon>Opisthorchis</taxon>
    </lineage>
</organism>
<dbReference type="Proteomes" id="UP000054324">
    <property type="component" value="Unassembled WGS sequence"/>
</dbReference>
<name>A0A074ZIK5_OPIVI</name>
<accession>A0A074ZIK5</accession>
<dbReference type="RefSeq" id="XP_009169449.1">
    <property type="nucleotide sequence ID" value="XM_009171185.1"/>
</dbReference>
<dbReference type="AlphaFoldDB" id="A0A074ZIK5"/>
<evidence type="ECO:0000313" key="2">
    <source>
        <dbReference type="Proteomes" id="UP000054324"/>
    </source>
</evidence>
<dbReference type="KEGG" id="ovi:T265_06026"/>
<gene>
    <name evidence="1" type="ORF">T265_06026</name>
</gene>
<dbReference type="CTD" id="20320208"/>
<dbReference type="EMBL" id="KL596738">
    <property type="protein sequence ID" value="KER26821.1"/>
    <property type="molecule type" value="Genomic_DNA"/>
</dbReference>
<dbReference type="GeneID" id="20320208"/>
<proteinExistence type="predicted"/>
<sequence>MHSYLPHLLKSSANETVAARSTLVWVDVDESVTRQLKSAFSVVRRVLPLKNVSSTRSCVGWDMCCVSRTIVYRRECCFPCLIQSGVNREVANP</sequence>
<reference evidence="1 2" key="1">
    <citation type="submission" date="2013-11" db="EMBL/GenBank/DDBJ databases">
        <title>Opisthorchis viverrini - life in the bile duct.</title>
        <authorList>
            <person name="Young N.D."/>
            <person name="Nagarajan N."/>
            <person name="Lin S.J."/>
            <person name="Korhonen P.K."/>
            <person name="Jex A.R."/>
            <person name="Hall R.S."/>
            <person name="Safavi-Hemami H."/>
            <person name="Kaewkong W."/>
            <person name="Bertrand D."/>
            <person name="Gao S."/>
            <person name="Seet Q."/>
            <person name="Wongkham S."/>
            <person name="Teh B.T."/>
            <person name="Wongkham C."/>
            <person name="Intapan P.M."/>
            <person name="Maleewong W."/>
            <person name="Yang X."/>
            <person name="Hu M."/>
            <person name="Wang Z."/>
            <person name="Hofmann A."/>
            <person name="Sternberg P.W."/>
            <person name="Tan P."/>
            <person name="Wang J."/>
            <person name="Gasser R.B."/>
        </authorList>
    </citation>
    <scope>NUCLEOTIDE SEQUENCE [LARGE SCALE GENOMIC DNA]</scope>
</reference>
<keyword evidence="2" id="KW-1185">Reference proteome</keyword>
<evidence type="ECO:0000313" key="1">
    <source>
        <dbReference type="EMBL" id="KER26821.1"/>
    </source>
</evidence>
<protein>
    <submittedName>
        <fullName evidence="1">Uncharacterized protein</fullName>
    </submittedName>
</protein>